<reference evidence="2 3" key="1">
    <citation type="submission" date="2021-05" db="EMBL/GenBank/DDBJ databases">
        <authorList>
            <person name="Zahm M."/>
            <person name="Klopp C."/>
            <person name="Cabau C."/>
            <person name="Kuhl H."/>
            <person name="Suciu R."/>
            <person name="Ciorpac M."/>
            <person name="Holostenco D."/>
            <person name="Gessner J."/>
            <person name="Wuertz S."/>
            <person name="Hohne C."/>
            <person name="Stock M."/>
            <person name="Gislard M."/>
            <person name="Lluch J."/>
            <person name="Milhes M."/>
            <person name="Lampietro C."/>
            <person name="Lopez Roques C."/>
            <person name="Donnadieu C."/>
            <person name="Du K."/>
            <person name="Schartl M."/>
            <person name="Guiguen Y."/>
        </authorList>
    </citation>
    <scope>NUCLEOTIDE SEQUENCE [LARGE SCALE GENOMIC DNA]</scope>
    <source>
        <strain evidence="2">Hh-F2</strain>
        <tissue evidence="2">Blood</tissue>
    </source>
</reference>
<comment type="caution">
    <text evidence="2">The sequence shown here is derived from an EMBL/GenBank/DDBJ whole genome shotgun (WGS) entry which is preliminary data.</text>
</comment>
<name>A0ABR0Y7X3_HUSHU</name>
<gene>
    <name evidence="2" type="ORF">HHUSO_G33064</name>
</gene>
<accession>A0ABR0Y7X3</accession>
<evidence type="ECO:0000313" key="3">
    <source>
        <dbReference type="Proteomes" id="UP001369086"/>
    </source>
</evidence>
<dbReference type="Gene3D" id="3.40.50.300">
    <property type="entry name" value="P-loop containing nucleotide triphosphate hydrolases"/>
    <property type="match status" value="1"/>
</dbReference>
<evidence type="ECO:0000256" key="1">
    <source>
        <dbReference type="SAM" id="MobiDB-lite"/>
    </source>
</evidence>
<proteinExistence type="predicted"/>
<organism evidence="2 3">
    <name type="scientific">Huso huso</name>
    <name type="common">Beluga</name>
    <name type="synonym">Acipenser huso</name>
    <dbReference type="NCBI Taxonomy" id="61971"/>
    <lineage>
        <taxon>Eukaryota</taxon>
        <taxon>Metazoa</taxon>
        <taxon>Chordata</taxon>
        <taxon>Craniata</taxon>
        <taxon>Vertebrata</taxon>
        <taxon>Euteleostomi</taxon>
        <taxon>Actinopterygii</taxon>
        <taxon>Chondrostei</taxon>
        <taxon>Acipenseriformes</taxon>
        <taxon>Acipenseridae</taxon>
        <taxon>Huso</taxon>
    </lineage>
</organism>
<dbReference type="InterPro" id="IPR027417">
    <property type="entry name" value="P-loop_NTPase"/>
</dbReference>
<feature type="region of interest" description="Disordered" evidence="1">
    <location>
        <begin position="18"/>
        <end position="42"/>
    </location>
</feature>
<evidence type="ECO:0000313" key="2">
    <source>
        <dbReference type="EMBL" id="KAK6468735.1"/>
    </source>
</evidence>
<sequence length="287" mass="30846">MRVFRHYSGVGEVTSASDANYPSLSPNNNNTNNNNNPNIDNNNKNKSSYCVVLGEAGCGKTALLFLSAVMAASEFGVRVLFLSRTPIHTLPAPLQGARAGVDLLSLKKIQFKYPRSAVDLLRDVASLHENDKTLPSLIVIDGLDQYLRSAGDHSQQSLIAARLSALLADTASFVSQKLTSARSDGGSGNAPQECQVIISLNSEAGDESPARGQALSVIERYFPAKCLLEREPEFGDTAWRVRFSGAQQSSCDLGMGWRLMYSQSGAMEFHAVPGGKLSNPGEFNDSS</sequence>
<dbReference type="Proteomes" id="UP001369086">
    <property type="component" value="Unassembled WGS sequence"/>
</dbReference>
<dbReference type="PANTHER" id="PTHR28653">
    <property type="match status" value="1"/>
</dbReference>
<dbReference type="SUPFAM" id="SSF52540">
    <property type="entry name" value="P-loop containing nucleoside triphosphate hydrolases"/>
    <property type="match status" value="1"/>
</dbReference>
<keyword evidence="3" id="KW-1185">Reference proteome</keyword>
<feature type="compositionally biased region" description="Low complexity" evidence="1">
    <location>
        <begin position="27"/>
        <end position="42"/>
    </location>
</feature>
<dbReference type="EMBL" id="JAHFZB010000042">
    <property type="protein sequence ID" value="KAK6468735.1"/>
    <property type="molecule type" value="Genomic_DNA"/>
</dbReference>
<protein>
    <submittedName>
        <fullName evidence="2">ATPase SWSAP1</fullName>
    </submittedName>
</protein>
<dbReference type="PANTHER" id="PTHR28653:SF1">
    <property type="entry name" value="ATPASE SWSAP1"/>
    <property type="match status" value="1"/>
</dbReference>